<proteinExistence type="predicted"/>
<name>A0A8J4H5M4_9BACL</name>
<accession>A0A8J4H5M4</accession>
<gene>
    <name evidence="1" type="ORF">XYCOK13_42260</name>
</gene>
<evidence type="ECO:0000313" key="1">
    <source>
        <dbReference type="EMBL" id="GIQ71402.1"/>
    </source>
</evidence>
<sequence length="51" mass="5475">MRLVGAGLSPESTSTKIPLATKEARRVNVELSDVSAIIEYSSLTLLPFVLT</sequence>
<keyword evidence="2" id="KW-1185">Reference proteome</keyword>
<dbReference type="EMBL" id="BOVK01000086">
    <property type="protein sequence ID" value="GIQ71402.1"/>
    <property type="molecule type" value="Genomic_DNA"/>
</dbReference>
<organism evidence="1 2">
    <name type="scientific">Xylanibacillus composti</name>
    <dbReference type="NCBI Taxonomy" id="1572762"/>
    <lineage>
        <taxon>Bacteria</taxon>
        <taxon>Bacillati</taxon>
        <taxon>Bacillota</taxon>
        <taxon>Bacilli</taxon>
        <taxon>Bacillales</taxon>
        <taxon>Paenibacillaceae</taxon>
        <taxon>Xylanibacillus</taxon>
    </lineage>
</organism>
<comment type="caution">
    <text evidence="1">The sequence shown here is derived from an EMBL/GenBank/DDBJ whole genome shotgun (WGS) entry which is preliminary data.</text>
</comment>
<evidence type="ECO:0000313" key="2">
    <source>
        <dbReference type="Proteomes" id="UP000677918"/>
    </source>
</evidence>
<protein>
    <submittedName>
        <fullName evidence="1">Uncharacterized protein</fullName>
    </submittedName>
</protein>
<dbReference type="Proteomes" id="UP000677918">
    <property type="component" value="Unassembled WGS sequence"/>
</dbReference>
<reference evidence="1" key="1">
    <citation type="submission" date="2021-04" db="EMBL/GenBank/DDBJ databases">
        <title>Draft genome sequence of Xylanibacillus composti strain K13.</title>
        <authorList>
            <person name="Uke A."/>
            <person name="Chhe C."/>
            <person name="Baramee S."/>
            <person name="Kosugi A."/>
        </authorList>
    </citation>
    <scope>NUCLEOTIDE SEQUENCE</scope>
    <source>
        <strain evidence="1">K13</strain>
    </source>
</reference>
<dbReference type="AlphaFoldDB" id="A0A8J4H5M4"/>